<evidence type="ECO:0000256" key="1">
    <source>
        <dbReference type="SAM" id="MobiDB-lite"/>
    </source>
</evidence>
<reference evidence="2" key="1">
    <citation type="submission" date="2015-06" db="UniProtKB">
        <authorList>
            <consortium name="EnsemblPlants"/>
        </authorList>
    </citation>
    <scope>IDENTIFICATION</scope>
</reference>
<accession>N1QV13</accession>
<sequence>MVGMRPQWRLRRRRRRPAGDGDKAQAPLLPAGPRPHPPLTSPLSRTTEGELRATPAATRGGDSGDSS</sequence>
<proteinExistence type="predicted"/>
<protein>
    <submittedName>
        <fullName evidence="2">Uncharacterized protein</fullName>
    </submittedName>
</protein>
<dbReference type="EnsemblPlants" id="EMT12824">
    <property type="protein sequence ID" value="EMT12824"/>
    <property type="gene ID" value="F775_43672"/>
</dbReference>
<name>N1QV13_AEGTA</name>
<organism evidence="2">
    <name type="scientific">Aegilops tauschii</name>
    <name type="common">Tausch's goatgrass</name>
    <name type="synonym">Aegilops squarrosa</name>
    <dbReference type="NCBI Taxonomy" id="37682"/>
    <lineage>
        <taxon>Eukaryota</taxon>
        <taxon>Viridiplantae</taxon>
        <taxon>Streptophyta</taxon>
        <taxon>Embryophyta</taxon>
        <taxon>Tracheophyta</taxon>
        <taxon>Spermatophyta</taxon>
        <taxon>Magnoliopsida</taxon>
        <taxon>Liliopsida</taxon>
        <taxon>Poales</taxon>
        <taxon>Poaceae</taxon>
        <taxon>BOP clade</taxon>
        <taxon>Pooideae</taxon>
        <taxon>Triticodae</taxon>
        <taxon>Triticeae</taxon>
        <taxon>Triticinae</taxon>
        <taxon>Aegilops</taxon>
    </lineage>
</organism>
<feature type="compositionally biased region" description="Pro residues" evidence="1">
    <location>
        <begin position="30"/>
        <end position="40"/>
    </location>
</feature>
<dbReference type="AlphaFoldDB" id="N1QV13"/>
<evidence type="ECO:0000313" key="2">
    <source>
        <dbReference type="EnsemblPlants" id="EMT12824"/>
    </source>
</evidence>
<feature type="region of interest" description="Disordered" evidence="1">
    <location>
        <begin position="1"/>
        <end position="67"/>
    </location>
</feature>